<name>A0A8B8KRQ9_ABRPR</name>
<reference evidence="5" key="2">
    <citation type="submission" date="2025-08" db="UniProtKB">
        <authorList>
            <consortium name="RefSeq"/>
        </authorList>
    </citation>
    <scope>IDENTIFICATION</scope>
    <source>
        <tissue evidence="5">Young leaves</tissue>
    </source>
</reference>
<dbReference type="Proteomes" id="UP000694853">
    <property type="component" value="Unplaced"/>
</dbReference>
<accession>A0A8B8KRQ9</accession>
<evidence type="ECO:0000259" key="3">
    <source>
        <dbReference type="PROSITE" id="PS51153"/>
    </source>
</evidence>
<feature type="domain" description="RPW8" evidence="3">
    <location>
        <begin position="1"/>
        <end position="141"/>
    </location>
</feature>
<gene>
    <name evidence="5" type="primary">LOC113858224</name>
</gene>
<dbReference type="RefSeq" id="XP_027346552.1">
    <property type="nucleotide sequence ID" value="XM_027490751.1"/>
</dbReference>
<dbReference type="KEGG" id="aprc:113858224"/>
<sequence length="351" mass="40183">MAMDRDTVVRNLVGELLSAVLETKERAVKFRPTLEHLEGILKAIEPSVNQIDLDRPAEEIEKLMKSWTKLVLKGSKIKWWNCCYVANYQEELEALDENIKRLFALDMLRQIQRNSLEPSRDLKEIHLKIRDFVPRKTELRGLCSPPEPPAFTVGLEVPLMELKLKFLQEQVSVSVVTITGIGGSGKSTLAKVLCSDQEVKSTNSHQLLLLLVLLELNHMWVLWNQKLTDELSLALLIPVPVNNRTGKFKQNIFFITVGKTPNMRTIAQRLFEHNGYDVPELRSPEDAYNKLEHLLKEIGRSPVLVVFDDVWPGFMSLLDNFLFPIPNYTILVTSRFAMSRFGPPYVLKPPQ</sequence>
<protein>
    <submittedName>
        <fullName evidence="5">Protein DA1-related 5-like</fullName>
    </submittedName>
</protein>
<evidence type="ECO:0000256" key="2">
    <source>
        <dbReference type="ARBA" id="ARBA00022821"/>
    </source>
</evidence>
<dbReference type="GO" id="GO:0006952">
    <property type="term" value="P:defense response"/>
    <property type="evidence" value="ECO:0007669"/>
    <property type="project" value="UniProtKB-KW"/>
</dbReference>
<evidence type="ECO:0000256" key="1">
    <source>
        <dbReference type="ARBA" id="ARBA00008894"/>
    </source>
</evidence>
<evidence type="ECO:0000313" key="4">
    <source>
        <dbReference type="Proteomes" id="UP000694853"/>
    </source>
</evidence>
<keyword evidence="4" id="KW-1185">Reference proteome</keyword>
<dbReference type="Gene3D" id="3.40.50.300">
    <property type="entry name" value="P-loop containing nucleotide triphosphate hydrolases"/>
    <property type="match status" value="2"/>
</dbReference>
<reference evidence="4" key="1">
    <citation type="journal article" date="2019" name="Toxins">
        <title>Detection of Abrin-Like and Prepropulchellin-Like Toxin Genes and Transcripts Using Whole Genome Sequencing and Full-Length Transcript Sequencing of Abrus precatorius.</title>
        <authorList>
            <person name="Hovde B.T."/>
            <person name="Daligault H.E."/>
            <person name="Hanschen E.R."/>
            <person name="Kunde Y.A."/>
            <person name="Johnson M.B."/>
            <person name="Starkenburg S.R."/>
            <person name="Johnson S.L."/>
        </authorList>
    </citation>
    <scope>NUCLEOTIDE SEQUENCE [LARGE SCALE GENOMIC DNA]</scope>
</reference>
<dbReference type="PANTHER" id="PTHR36766:SF3">
    <property type="entry name" value="RPW8 DOMAIN-CONTAINING PROTEIN"/>
    <property type="match status" value="1"/>
</dbReference>
<proteinExistence type="inferred from homology"/>
<keyword evidence="2" id="KW-0611">Plant defense</keyword>
<dbReference type="Pfam" id="PF05659">
    <property type="entry name" value="RPW8"/>
    <property type="match status" value="1"/>
</dbReference>
<dbReference type="InterPro" id="IPR027417">
    <property type="entry name" value="P-loop_NTPase"/>
</dbReference>
<dbReference type="PROSITE" id="PS51153">
    <property type="entry name" value="RPW8"/>
    <property type="match status" value="1"/>
</dbReference>
<dbReference type="OrthoDB" id="2016095at2759"/>
<dbReference type="GO" id="GO:0043531">
    <property type="term" value="F:ADP binding"/>
    <property type="evidence" value="ECO:0007669"/>
    <property type="project" value="InterPro"/>
</dbReference>
<comment type="similarity">
    <text evidence="1">Belongs to the disease resistance NB-LRR family.</text>
</comment>
<dbReference type="GeneID" id="113858224"/>
<organism evidence="4 5">
    <name type="scientific">Abrus precatorius</name>
    <name type="common">Indian licorice</name>
    <name type="synonym">Glycine abrus</name>
    <dbReference type="NCBI Taxonomy" id="3816"/>
    <lineage>
        <taxon>Eukaryota</taxon>
        <taxon>Viridiplantae</taxon>
        <taxon>Streptophyta</taxon>
        <taxon>Embryophyta</taxon>
        <taxon>Tracheophyta</taxon>
        <taxon>Spermatophyta</taxon>
        <taxon>Magnoliopsida</taxon>
        <taxon>eudicotyledons</taxon>
        <taxon>Gunneridae</taxon>
        <taxon>Pentapetalae</taxon>
        <taxon>rosids</taxon>
        <taxon>fabids</taxon>
        <taxon>Fabales</taxon>
        <taxon>Fabaceae</taxon>
        <taxon>Papilionoideae</taxon>
        <taxon>50 kb inversion clade</taxon>
        <taxon>NPAAA clade</taxon>
        <taxon>indigoferoid/millettioid clade</taxon>
        <taxon>Abreae</taxon>
        <taxon>Abrus</taxon>
    </lineage>
</organism>
<dbReference type="SUPFAM" id="SSF52540">
    <property type="entry name" value="P-loop containing nucleoside triphosphate hydrolases"/>
    <property type="match status" value="1"/>
</dbReference>
<evidence type="ECO:0000313" key="5">
    <source>
        <dbReference type="RefSeq" id="XP_027346552.1"/>
    </source>
</evidence>
<dbReference type="InterPro" id="IPR008808">
    <property type="entry name" value="Powdery_mildew-R_dom"/>
</dbReference>
<dbReference type="PANTHER" id="PTHR36766">
    <property type="entry name" value="PLANT BROAD-SPECTRUM MILDEW RESISTANCE PROTEIN RPW8"/>
    <property type="match status" value="1"/>
</dbReference>
<dbReference type="AlphaFoldDB" id="A0A8B8KRQ9"/>